<dbReference type="SUPFAM" id="SSF53850">
    <property type="entry name" value="Periplasmic binding protein-like II"/>
    <property type="match status" value="1"/>
</dbReference>
<dbReference type="InterPro" id="IPR000914">
    <property type="entry name" value="SBP_5_dom"/>
</dbReference>
<dbReference type="Gene3D" id="3.90.76.10">
    <property type="entry name" value="Dipeptide-binding Protein, Domain 1"/>
    <property type="match status" value="1"/>
</dbReference>
<dbReference type="PANTHER" id="PTHR30290:SF38">
    <property type="entry name" value="D,D-DIPEPTIDE-BINDING PERIPLASMIC PROTEIN DDPA-RELATED"/>
    <property type="match status" value="1"/>
</dbReference>
<dbReference type="Gene3D" id="3.10.105.10">
    <property type="entry name" value="Dipeptide-binding Protein, Domain 3"/>
    <property type="match status" value="1"/>
</dbReference>
<dbReference type="Pfam" id="PF00496">
    <property type="entry name" value="SBP_bac_5"/>
    <property type="match status" value="1"/>
</dbReference>
<feature type="chain" id="PRO_5045974265" evidence="4">
    <location>
        <begin position="29"/>
        <end position="521"/>
    </location>
</feature>
<comment type="caution">
    <text evidence="6">The sequence shown here is derived from an EMBL/GenBank/DDBJ whole genome shotgun (WGS) entry which is preliminary data.</text>
</comment>
<comment type="similarity">
    <text evidence="2">Belongs to the bacterial solute-binding protein 5 family.</text>
</comment>
<evidence type="ECO:0000256" key="3">
    <source>
        <dbReference type="ARBA" id="ARBA00022729"/>
    </source>
</evidence>
<evidence type="ECO:0000259" key="5">
    <source>
        <dbReference type="Pfam" id="PF00496"/>
    </source>
</evidence>
<evidence type="ECO:0000313" key="6">
    <source>
        <dbReference type="EMBL" id="SMP16860.1"/>
    </source>
</evidence>
<organism evidence="6 7">
    <name type="scientific">Shimia sagamensis</name>
    <dbReference type="NCBI Taxonomy" id="1566352"/>
    <lineage>
        <taxon>Bacteria</taxon>
        <taxon>Pseudomonadati</taxon>
        <taxon>Pseudomonadota</taxon>
        <taxon>Alphaproteobacteria</taxon>
        <taxon>Rhodobacterales</taxon>
        <taxon>Roseobacteraceae</taxon>
    </lineage>
</organism>
<dbReference type="Proteomes" id="UP001157961">
    <property type="component" value="Unassembled WGS sequence"/>
</dbReference>
<comment type="subcellular location">
    <subcellularLocation>
        <location evidence="1">Periplasm</location>
    </subcellularLocation>
</comment>
<dbReference type="RefSeq" id="WP_283425556.1">
    <property type="nucleotide sequence ID" value="NZ_FXTY01000003.1"/>
</dbReference>
<evidence type="ECO:0000256" key="4">
    <source>
        <dbReference type="SAM" id="SignalP"/>
    </source>
</evidence>
<keyword evidence="3 4" id="KW-0732">Signal</keyword>
<accession>A0ABY1NS71</accession>
<dbReference type="EMBL" id="FXTY01000003">
    <property type="protein sequence ID" value="SMP16860.1"/>
    <property type="molecule type" value="Genomic_DNA"/>
</dbReference>
<gene>
    <name evidence="6" type="ORF">SAMN06265373_10390</name>
</gene>
<keyword evidence="7" id="KW-1185">Reference proteome</keyword>
<dbReference type="PANTHER" id="PTHR30290">
    <property type="entry name" value="PERIPLASMIC BINDING COMPONENT OF ABC TRANSPORTER"/>
    <property type="match status" value="1"/>
</dbReference>
<name>A0ABY1NS71_9RHOB</name>
<dbReference type="Gene3D" id="3.40.190.10">
    <property type="entry name" value="Periplasmic binding protein-like II"/>
    <property type="match status" value="1"/>
</dbReference>
<evidence type="ECO:0000313" key="7">
    <source>
        <dbReference type="Proteomes" id="UP001157961"/>
    </source>
</evidence>
<dbReference type="InterPro" id="IPR039424">
    <property type="entry name" value="SBP_5"/>
</dbReference>
<sequence length="521" mass="56442">MKNSHWFQVVGAAAVTVGMAVNAPVAMADGDADLLVVAKASDPQTLDPAQTMDNNDWTVTYPLYQRLVAYDVSEDGKGLTSVIGELASTWTASDDGTVWTFDLASGNAFSDGATVDAAAVEYSFNRLMDLGRGPSEAFPGGMKVEATGDMQVTFTLEQPFAPFLYTLANNGAGIVNPAVEGKGDDHGTEWLSANSAGSGAYMLTGWERGQSLVLEPNPNYGGATPEIEKIRVDIIAEAAARRLKLEAGDVHIAESLPVDQLDALGSKDGIEVQNYPSLKVTYLYLNNKVAPLDNVDVRRAISAAVDYQGIIDGILDGNGVQMHGPIPEGMWGQNKNATQYSYDLTSAKKALDVAGGASEEISFLYSDRDPLWEPIAIATQAYLSQLGLNVKLEKLANATMRERFDTGEFGIATGNWSPDFADPYMFTNYWFDSKRHGLAGNRSWYSNDKVDGLLQQAVVSSDTAERTALYGELQEIVTDEAAYVYLFQKDYRIAVRDDVEGFVFNPMLEDIFNFGGMSLSD</sequence>
<evidence type="ECO:0000256" key="1">
    <source>
        <dbReference type="ARBA" id="ARBA00004418"/>
    </source>
</evidence>
<feature type="signal peptide" evidence="4">
    <location>
        <begin position="1"/>
        <end position="28"/>
    </location>
</feature>
<protein>
    <submittedName>
        <fullName evidence="6">Peptide/nickel transport system substrate-binding protein</fullName>
    </submittedName>
</protein>
<feature type="domain" description="Solute-binding protein family 5" evidence="5">
    <location>
        <begin position="82"/>
        <end position="434"/>
    </location>
</feature>
<dbReference type="InterPro" id="IPR030678">
    <property type="entry name" value="Peptide/Ni-bd"/>
</dbReference>
<reference evidence="6 7" key="1">
    <citation type="submission" date="2017-05" db="EMBL/GenBank/DDBJ databases">
        <authorList>
            <person name="Varghese N."/>
            <person name="Submissions S."/>
        </authorList>
    </citation>
    <scope>NUCLEOTIDE SEQUENCE [LARGE SCALE GENOMIC DNA]</scope>
    <source>
        <strain evidence="6 7">DSM 29734</strain>
    </source>
</reference>
<dbReference type="PIRSF" id="PIRSF002741">
    <property type="entry name" value="MppA"/>
    <property type="match status" value="1"/>
</dbReference>
<evidence type="ECO:0000256" key="2">
    <source>
        <dbReference type="ARBA" id="ARBA00005695"/>
    </source>
</evidence>
<proteinExistence type="inferred from homology"/>
<dbReference type="CDD" id="cd08512">
    <property type="entry name" value="PBP2_NikA_DppA_OppA_like_7"/>
    <property type="match status" value="1"/>
</dbReference>